<proteinExistence type="predicted"/>
<dbReference type="Proteomes" id="UP001457282">
    <property type="component" value="Unassembled WGS sequence"/>
</dbReference>
<evidence type="ECO:0000313" key="2">
    <source>
        <dbReference type="EMBL" id="KAK9912256.1"/>
    </source>
</evidence>
<dbReference type="AlphaFoldDB" id="A0AAW1VW70"/>
<reference evidence="2 3" key="1">
    <citation type="journal article" date="2023" name="G3 (Bethesda)">
        <title>A chromosome-length genome assembly and annotation of blackberry (Rubus argutus, cv. 'Hillquist').</title>
        <authorList>
            <person name="Bruna T."/>
            <person name="Aryal R."/>
            <person name="Dudchenko O."/>
            <person name="Sargent D.J."/>
            <person name="Mead D."/>
            <person name="Buti M."/>
            <person name="Cavallini A."/>
            <person name="Hytonen T."/>
            <person name="Andres J."/>
            <person name="Pham M."/>
            <person name="Weisz D."/>
            <person name="Mascagni F."/>
            <person name="Usai G."/>
            <person name="Natali L."/>
            <person name="Bassil N."/>
            <person name="Fernandez G.E."/>
            <person name="Lomsadze A."/>
            <person name="Armour M."/>
            <person name="Olukolu B."/>
            <person name="Poorten T."/>
            <person name="Britton C."/>
            <person name="Davik J."/>
            <person name="Ashrafi H."/>
            <person name="Aiden E.L."/>
            <person name="Borodovsky M."/>
            <person name="Worthington M."/>
        </authorList>
    </citation>
    <scope>NUCLEOTIDE SEQUENCE [LARGE SCALE GENOMIC DNA]</scope>
    <source>
        <strain evidence="2">PI 553951</strain>
    </source>
</reference>
<keyword evidence="3" id="KW-1185">Reference proteome</keyword>
<organism evidence="2 3">
    <name type="scientific">Rubus argutus</name>
    <name type="common">Southern blackberry</name>
    <dbReference type="NCBI Taxonomy" id="59490"/>
    <lineage>
        <taxon>Eukaryota</taxon>
        <taxon>Viridiplantae</taxon>
        <taxon>Streptophyta</taxon>
        <taxon>Embryophyta</taxon>
        <taxon>Tracheophyta</taxon>
        <taxon>Spermatophyta</taxon>
        <taxon>Magnoliopsida</taxon>
        <taxon>eudicotyledons</taxon>
        <taxon>Gunneridae</taxon>
        <taxon>Pentapetalae</taxon>
        <taxon>rosids</taxon>
        <taxon>fabids</taxon>
        <taxon>Rosales</taxon>
        <taxon>Rosaceae</taxon>
        <taxon>Rosoideae</taxon>
        <taxon>Rosoideae incertae sedis</taxon>
        <taxon>Rubus</taxon>
    </lineage>
</organism>
<gene>
    <name evidence="2" type="ORF">M0R45_036127</name>
</gene>
<comment type="caution">
    <text evidence="2">The sequence shown here is derived from an EMBL/GenBank/DDBJ whole genome shotgun (WGS) entry which is preliminary data.</text>
</comment>
<feature type="compositionally biased region" description="Basic and acidic residues" evidence="1">
    <location>
        <begin position="26"/>
        <end position="35"/>
    </location>
</feature>
<evidence type="ECO:0000256" key="1">
    <source>
        <dbReference type="SAM" id="MobiDB-lite"/>
    </source>
</evidence>
<evidence type="ECO:0000313" key="3">
    <source>
        <dbReference type="Proteomes" id="UP001457282"/>
    </source>
</evidence>
<dbReference type="EMBL" id="JBEDUW010000007">
    <property type="protein sequence ID" value="KAK9912256.1"/>
    <property type="molecule type" value="Genomic_DNA"/>
</dbReference>
<feature type="compositionally biased region" description="Acidic residues" evidence="1">
    <location>
        <begin position="8"/>
        <end position="25"/>
    </location>
</feature>
<accession>A0AAW1VW70</accession>
<name>A0AAW1VW70_RUBAR</name>
<protein>
    <submittedName>
        <fullName evidence="2">Uncharacterized protein</fullName>
    </submittedName>
</protein>
<feature type="region of interest" description="Disordered" evidence="1">
    <location>
        <begin position="1"/>
        <end position="35"/>
    </location>
</feature>
<sequence>MVTQYSELEGEIDEDAGHEEIDDAGDGNRRHREGERRDLWREGRRELKEATVKTAVWVLWLFVWRTASVKASQFGFGFGKDGSTQASGNRARARRHDMTAWARNHGLLGIDDGLEGFWGWRRRDTAMICCDVEWA</sequence>